<dbReference type="Proteomes" id="UP000186817">
    <property type="component" value="Unassembled WGS sequence"/>
</dbReference>
<organism evidence="2 3">
    <name type="scientific">Symbiodinium microadriaticum</name>
    <name type="common">Dinoflagellate</name>
    <name type="synonym">Zooxanthella microadriatica</name>
    <dbReference type="NCBI Taxonomy" id="2951"/>
    <lineage>
        <taxon>Eukaryota</taxon>
        <taxon>Sar</taxon>
        <taxon>Alveolata</taxon>
        <taxon>Dinophyceae</taxon>
        <taxon>Suessiales</taxon>
        <taxon>Symbiodiniaceae</taxon>
        <taxon>Symbiodinium</taxon>
    </lineage>
</organism>
<proteinExistence type="predicted"/>
<sequence length="257" mass="29604">MFTRILPFLAVTITLPLSLELLMLLPLSTWSTFWKATRQHAAAWALAKVGDPYAQDFQAMRESSSLVDYAYRFAFGRHLVFTDVEFPLQWEPYDFWEKYYRRMYSESSFTCCPSRLQFASSAQAAVTYSGLDSKVDLLSAPMPQSFQHMPWHEQAPLMYLGLVPAILQGLFEPELHQTLSASSPLSAGYDEHVVLLRQRALNSYPQELVQKTQHVLPHEGYEEGDLVVSFNGCSSVLGRDFCEDMYQRYHDESLRRF</sequence>
<feature type="transmembrane region" description="Helical" evidence="1">
    <location>
        <begin position="6"/>
        <end position="25"/>
    </location>
</feature>
<protein>
    <submittedName>
        <fullName evidence="2">Uncharacterized protein</fullName>
    </submittedName>
</protein>
<name>A0A1Q9DL01_SYMMI</name>
<keyword evidence="1" id="KW-1133">Transmembrane helix</keyword>
<keyword evidence="3" id="KW-1185">Reference proteome</keyword>
<reference evidence="2 3" key="1">
    <citation type="submission" date="2016-02" db="EMBL/GenBank/DDBJ databases">
        <title>Genome analysis of coral dinoflagellate symbionts highlights evolutionary adaptations to a symbiotic lifestyle.</title>
        <authorList>
            <person name="Aranda M."/>
            <person name="Li Y."/>
            <person name="Liew Y.J."/>
            <person name="Baumgarten S."/>
            <person name="Simakov O."/>
            <person name="Wilson M."/>
            <person name="Piel J."/>
            <person name="Ashoor H."/>
            <person name="Bougouffa S."/>
            <person name="Bajic V.B."/>
            <person name="Ryu T."/>
            <person name="Ravasi T."/>
            <person name="Bayer T."/>
            <person name="Micklem G."/>
            <person name="Kim H."/>
            <person name="Bhak J."/>
            <person name="Lajeunesse T.C."/>
            <person name="Voolstra C.R."/>
        </authorList>
    </citation>
    <scope>NUCLEOTIDE SEQUENCE [LARGE SCALE GENOMIC DNA]</scope>
    <source>
        <strain evidence="2 3">CCMP2467</strain>
    </source>
</reference>
<dbReference type="AlphaFoldDB" id="A0A1Q9DL01"/>
<evidence type="ECO:0000313" key="2">
    <source>
        <dbReference type="EMBL" id="OLP95823.1"/>
    </source>
</evidence>
<comment type="caution">
    <text evidence="2">The sequence shown here is derived from an EMBL/GenBank/DDBJ whole genome shotgun (WGS) entry which is preliminary data.</text>
</comment>
<keyword evidence="1" id="KW-0472">Membrane</keyword>
<dbReference type="OrthoDB" id="205108at2759"/>
<keyword evidence="1" id="KW-0812">Transmembrane</keyword>
<evidence type="ECO:0000313" key="3">
    <source>
        <dbReference type="Proteomes" id="UP000186817"/>
    </source>
</evidence>
<accession>A0A1Q9DL01</accession>
<evidence type="ECO:0000256" key="1">
    <source>
        <dbReference type="SAM" id="Phobius"/>
    </source>
</evidence>
<dbReference type="EMBL" id="LSRX01000489">
    <property type="protein sequence ID" value="OLP95823.1"/>
    <property type="molecule type" value="Genomic_DNA"/>
</dbReference>
<gene>
    <name evidence="2" type="ORF">AK812_SmicGene22015</name>
</gene>